<evidence type="ECO:0000313" key="2">
    <source>
        <dbReference type="Proteomes" id="UP000023541"/>
    </source>
</evidence>
<evidence type="ECO:0000313" key="1">
    <source>
        <dbReference type="EMBL" id="EZH72434.1"/>
    </source>
</evidence>
<dbReference type="RefSeq" id="WP_034244982.1">
    <property type="nucleotide sequence ID" value="NZ_AQRA01000008.1"/>
</dbReference>
<dbReference type="OrthoDB" id="1163505at2"/>
<sequence length="83" mass="10070">MTKEELYHYMLSYQKEHLFSEKDQSNFIALLKTLKPDSNPKEELYHYMLAYQKEHLFSEKDQSNFIKILNALKPDNNLKEEEK</sequence>
<dbReference type="Proteomes" id="UP000023541">
    <property type="component" value="Unassembled WGS sequence"/>
</dbReference>
<reference evidence="1 2" key="1">
    <citation type="submission" date="2014-04" db="EMBL/GenBank/DDBJ databases">
        <title>Aquimarina sp. 22II-S11-z7 Genome Sequencing.</title>
        <authorList>
            <person name="Lai Q."/>
        </authorList>
    </citation>
    <scope>NUCLEOTIDE SEQUENCE [LARGE SCALE GENOMIC DNA]</scope>
    <source>
        <strain evidence="1 2">22II-S11-z7</strain>
    </source>
</reference>
<protein>
    <submittedName>
        <fullName evidence="1">Uncharacterized protein</fullName>
    </submittedName>
</protein>
<organism evidence="1 2">
    <name type="scientific">Aquimarina atlantica</name>
    <dbReference type="NCBI Taxonomy" id="1317122"/>
    <lineage>
        <taxon>Bacteria</taxon>
        <taxon>Pseudomonadati</taxon>
        <taxon>Bacteroidota</taxon>
        <taxon>Flavobacteriia</taxon>
        <taxon>Flavobacteriales</taxon>
        <taxon>Flavobacteriaceae</taxon>
        <taxon>Aquimarina</taxon>
    </lineage>
</organism>
<name>A0A023BR56_9FLAO</name>
<accession>A0A023BR56</accession>
<proteinExistence type="predicted"/>
<dbReference type="AlphaFoldDB" id="A0A023BR56"/>
<gene>
    <name evidence="1" type="ORF">ATO12_23575</name>
</gene>
<dbReference type="eggNOG" id="ENOG50312B6">
    <property type="taxonomic scope" value="Bacteria"/>
</dbReference>
<comment type="caution">
    <text evidence="1">The sequence shown here is derived from an EMBL/GenBank/DDBJ whole genome shotgun (WGS) entry which is preliminary data.</text>
</comment>
<dbReference type="EMBL" id="AQRA01000008">
    <property type="protein sequence ID" value="EZH72434.1"/>
    <property type="molecule type" value="Genomic_DNA"/>
</dbReference>
<keyword evidence="2" id="KW-1185">Reference proteome</keyword>